<reference evidence="16 17" key="1">
    <citation type="journal article" date="2013" name="Genome Announc.">
        <title>Draft genome sequences for three mercury-methylating, sulfate-reducing bacteria.</title>
        <authorList>
            <person name="Brown S.D."/>
            <person name="Hurt R.A.Jr."/>
            <person name="Gilmour C.C."/>
            <person name="Elias D.A."/>
        </authorList>
    </citation>
    <scope>NUCLEOTIDE SEQUENCE [LARGE SCALE GENOMIC DNA]</scope>
    <source>
        <strain evidence="16 17">DSM 16529</strain>
    </source>
</reference>
<dbReference type="NCBIfam" id="TIGR00229">
    <property type="entry name" value="sensory_box"/>
    <property type="match status" value="1"/>
</dbReference>
<dbReference type="Pfam" id="PF17203">
    <property type="entry name" value="sCache_3_2"/>
    <property type="match status" value="1"/>
</dbReference>
<dbReference type="CDD" id="cd18773">
    <property type="entry name" value="PDC1_HK_sensor"/>
    <property type="match status" value="1"/>
</dbReference>
<dbReference type="InterPro" id="IPR036890">
    <property type="entry name" value="HATPase_C_sf"/>
</dbReference>
<dbReference type="InterPro" id="IPR000014">
    <property type="entry name" value="PAS"/>
</dbReference>
<dbReference type="SMART" id="SM00091">
    <property type="entry name" value="PAS"/>
    <property type="match status" value="1"/>
</dbReference>
<evidence type="ECO:0000256" key="3">
    <source>
        <dbReference type="ARBA" id="ARBA00012438"/>
    </source>
</evidence>
<dbReference type="AlphaFoldDB" id="S7T744"/>
<keyword evidence="6" id="KW-0808">Transferase</keyword>
<dbReference type="Gene3D" id="1.10.287.130">
    <property type="match status" value="1"/>
</dbReference>
<dbReference type="InterPro" id="IPR005467">
    <property type="entry name" value="His_kinase_dom"/>
</dbReference>
<dbReference type="Pfam" id="PF00512">
    <property type="entry name" value="HisKA"/>
    <property type="match status" value="1"/>
</dbReference>
<evidence type="ECO:0000256" key="10">
    <source>
        <dbReference type="ARBA" id="ARBA00023136"/>
    </source>
</evidence>
<evidence type="ECO:0000256" key="4">
    <source>
        <dbReference type="ARBA" id="ARBA00022475"/>
    </source>
</evidence>
<evidence type="ECO:0000256" key="2">
    <source>
        <dbReference type="ARBA" id="ARBA00004651"/>
    </source>
</evidence>
<dbReference type="SUPFAM" id="SSF47384">
    <property type="entry name" value="Homodimeric domain of signal transducing histidine kinase"/>
    <property type="match status" value="1"/>
</dbReference>
<evidence type="ECO:0000313" key="17">
    <source>
        <dbReference type="Proteomes" id="UP000014975"/>
    </source>
</evidence>
<keyword evidence="9 11" id="KW-1133">Transmembrane helix</keyword>
<dbReference type="PROSITE" id="PS50112">
    <property type="entry name" value="PAS"/>
    <property type="match status" value="1"/>
</dbReference>
<dbReference type="NCBIfam" id="NF045718">
    <property type="entry name" value="two_CW_domain"/>
    <property type="match status" value="1"/>
</dbReference>
<evidence type="ECO:0000256" key="7">
    <source>
        <dbReference type="ARBA" id="ARBA00022692"/>
    </source>
</evidence>
<gene>
    <name evidence="16" type="ORF">dsat_0632</name>
</gene>
<dbReference type="InterPro" id="IPR035965">
    <property type="entry name" value="PAS-like_dom_sf"/>
</dbReference>
<dbReference type="InterPro" id="IPR003594">
    <property type="entry name" value="HATPase_dom"/>
</dbReference>
<evidence type="ECO:0000256" key="1">
    <source>
        <dbReference type="ARBA" id="ARBA00000085"/>
    </source>
</evidence>
<dbReference type="Pfam" id="PF02518">
    <property type="entry name" value="HATPase_c"/>
    <property type="match status" value="1"/>
</dbReference>
<dbReference type="Gene3D" id="6.10.250.1910">
    <property type="match status" value="1"/>
</dbReference>
<accession>S7T744</accession>
<dbReference type="PRINTS" id="PR00344">
    <property type="entry name" value="BCTRLSENSOR"/>
</dbReference>
<keyword evidence="10 11" id="KW-0472">Membrane</keyword>
<dbReference type="SMART" id="SM00387">
    <property type="entry name" value="HATPase_c"/>
    <property type="match status" value="1"/>
</dbReference>
<dbReference type="PROSITE" id="PS50109">
    <property type="entry name" value="HIS_KIN"/>
    <property type="match status" value="1"/>
</dbReference>
<dbReference type="PATRIC" id="fig|1121439.3.peg.1988"/>
<dbReference type="PROSITE" id="PS50113">
    <property type="entry name" value="PAC"/>
    <property type="match status" value="1"/>
</dbReference>
<dbReference type="InterPro" id="IPR004358">
    <property type="entry name" value="Sig_transdc_His_kin-like_C"/>
</dbReference>
<evidence type="ECO:0000313" key="16">
    <source>
        <dbReference type="EMBL" id="EPR32280.1"/>
    </source>
</evidence>
<feature type="domain" description="Histidine kinase" evidence="12">
    <location>
        <begin position="466"/>
        <end position="692"/>
    </location>
</feature>
<dbReference type="Gene3D" id="6.10.340.10">
    <property type="match status" value="1"/>
</dbReference>
<dbReference type="GO" id="GO:0005886">
    <property type="term" value="C:plasma membrane"/>
    <property type="evidence" value="ECO:0007669"/>
    <property type="project" value="UniProtKB-SubCell"/>
</dbReference>
<dbReference type="Gene3D" id="3.30.450.20">
    <property type="entry name" value="PAS domain"/>
    <property type="match status" value="1"/>
</dbReference>
<feature type="transmembrane region" description="Helical" evidence="11">
    <location>
        <begin position="21"/>
        <end position="44"/>
    </location>
</feature>
<evidence type="ECO:0000256" key="6">
    <source>
        <dbReference type="ARBA" id="ARBA00022679"/>
    </source>
</evidence>
<feature type="domain" description="PAS" evidence="13">
    <location>
        <begin position="329"/>
        <end position="374"/>
    </location>
</feature>
<evidence type="ECO:0000259" key="15">
    <source>
        <dbReference type="PROSITE" id="PS50885"/>
    </source>
</evidence>
<dbReference type="SUPFAM" id="SSF55785">
    <property type="entry name" value="PYP-like sensor domain (PAS domain)"/>
    <property type="match status" value="1"/>
</dbReference>
<dbReference type="PROSITE" id="PS50885">
    <property type="entry name" value="HAMP"/>
    <property type="match status" value="1"/>
</dbReference>
<dbReference type="InterPro" id="IPR003660">
    <property type="entry name" value="HAMP_dom"/>
</dbReference>
<dbReference type="Pfam" id="PF08448">
    <property type="entry name" value="PAS_4"/>
    <property type="match status" value="1"/>
</dbReference>
<dbReference type="EC" id="2.7.13.3" evidence="3"/>
<dbReference type="GO" id="GO:0000155">
    <property type="term" value="F:phosphorelay sensor kinase activity"/>
    <property type="evidence" value="ECO:0007669"/>
    <property type="project" value="InterPro"/>
</dbReference>
<name>S7T744_9BACT</name>
<dbReference type="InterPro" id="IPR036097">
    <property type="entry name" value="HisK_dim/P_sf"/>
</dbReference>
<feature type="transmembrane region" description="Helical" evidence="11">
    <location>
        <begin position="183"/>
        <end position="206"/>
    </location>
</feature>
<comment type="subcellular location">
    <subcellularLocation>
        <location evidence="2">Cell membrane</location>
        <topology evidence="2">Multi-pass membrane protein</topology>
    </subcellularLocation>
</comment>
<dbReference type="SMART" id="SM00388">
    <property type="entry name" value="HisKA"/>
    <property type="match status" value="1"/>
</dbReference>
<dbReference type="Proteomes" id="UP000014975">
    <property type="component" value="Unassembled WGS sequence"/>
</dbReference>
<keyword evidence="8 16" id="KW-0418">Kinase</keyword>
<dbReference type="InterPro" id="IPR013656">
    <property type="entry name" value="PAS_4"/>
</dbReference>
<dbReference type="CDD" id="cd00082">
    <property type="entry name" value="HisKA"/>
    <property type="match status" value="1"/>
</dbReference>
<dbReference type="STRING" id="1121439.dsat_0632"/>
<evidence type="ECO:0000259" key="14">
    <source>
        <dbReference type="PROSITE" id="PS50113"/>
    </source>
</evidence>
<evidence type="ECO:0000259" key="13">
    <source>
        <dbReference type="PROSITE" id="PS50112"/>
    </source>
</evidence>
<keyword evidence="17" id="KW-1185">Reference proteome</keyword>
<feature type="transmembrane region" description="Helical" evidence="11">
    <location>
        <begin position="149"/>
        <end position="171"/>
    </location>
</feature>
<dbReference type="CDD" id="cd00130">
    <property type="entry name" value="PAS"/>
    <property type="match status" value="1"/>
</dbReference>
<dbReference type="eggNOG" id="COG5000">
    <property type="taxonomic scope" value="Bacteria"/>
</dbReference>
<dbReference type="Pfam" id="PF00672">
    <property type="entry name" value="HAMP"/>
    <property type="match status" value="2"/>
</dbReference>
<feature type="domain" description="PAC" evidence="14">
    <location>
        <begin position="400"/>
        <end position="453"/>
    </location>
</feature>
<dbReference type="InterPro" id="IPR033463">
    <property type="entry name" value="sCache_3"/>
</dbReference>
<sequence length="712" mass="77827">MKNPAIALRHALERLPFAAKMYLVIGSLLAATGLAAMLLTTAIAGEALTDEAKRRAESLAMSLAARSVDPLLAVDFLRLKNMVDETVNTGADIIYAFVIDPQDQVMAHSFSGGFPIELLRINLPPDPAAPMEPGARRTSARLLDTGTELIYDFAAPVSLGGNLLGVARVGLSQTSVQAARRELALAIVVAVGLVAVLAVGLGSLFARTVTRRIAVLRESAEEIMHGNLDVHAGPRLAEACWEIMDCDRTDCPAYGDRSRRCWHLAGTLCENCGEAEFPAKLDSCLDCRVYRQNRGDEIQDLAEAFDVMAVSLRDHIRELKSAQTDLARQQQLLRTIFDVTPDLVSLQDEKGAYRAVNKAFRRYFGCRDQDVIGRADPALFAIQGAEVNAAEDASLLETGRPVSKEIMVDHETSKRWFHVVKVPVTDSGGRIIGLLMTARDISALKNYQDQLIQSQKMEDLGRLAGGVAHEINTPLGIILGYAQMLLEDLPEGSQPREDVAIIEKQTKVCKKIVADLLGFSRQSANVIREMDLNESIEEVVSLVRTIFRQERVEIETDLDPTIPPIWGDKEKLKSVWLNLVNNAFDSIGQDGAIFIRSKLCRHRRRVVLFFADTGAGISQENLKKIFDPFFTTKQVGKGTGLGLSISFGVIKDHQGRISAVSPAPVEYLGNGPSEHTKPGPGTVFVIELPLSREGLPDEECEETASMRAGVSV</sequence>
<evidence type="ECO:0000256" key="8">
    <source>
        <dbReference type="ARBA" id="ARBA00022777"/>
    </source>
</evidence>
<proteinExistence type="predicted"/>
<keyword evidence="7 11" id="KW-0812">Transmembrane</keyword>
<dbReference type="InterPro" id="IPR054687">
    <property type="entry name" value="Two-CW_dom"/>
</dbReference>
<evidence type="ECO:0000256" key="11">
    <source>
        <dbReference type="SAM" id="Phobius"/>
    </source>
</evidence>
<dbReference type="Gene3D" id="3.30.565.10">
    <property type="entry name" value="Histidine kinase-like ATPase, C-terminal domain"/>
    <property type="match status" value="1"/>
</dbReference>
<dbReference type="EMBL" id="ATHI01000027">
    <property type="protein sequence ID" value="EPR32280.1"/>
    <property type="molecule type" value="Genomic_DNA"/>
</dbReference>
<dbReference type="PANTHER" id="PTHR43065:SF42">
    <property type="entry name" value="TWO-COMPONENT SENSOR PPRA"/>
    <property type="match status" value="1"/>
</dbReference>
<evidence type="ECO:0000256" key="9">
    <source>
        <dbReference type="ARBA" id="ARBA00022989"/>
    </source>
</evidence>
<comment type="caution">
    <text evidence="16">The sequence shown here is derived from an EMBL/GenBank/DDBJ whole genome shotgun (WGS) entry which is preliminary data.</text>
</comment>
<keyword evidence="4" id="KW-1003">Cell membrane</keyword>
<dbReference type="InterPro" id="IPR003661">
    <property type="entry name" value="HisK_dim/P_dom"/>
</dbReference>
<evidence type="ECO:0000259" key="12">
    <source>
        <dbReference type="PROSITE" id="PS50109"/>
    </source>
</evidence>
<dbReference type="PANTHER" id="PTHR43065">
    <property type="entry name" value="SENSOR HISTIDINE KINASE"/>
    <property type="match status" value="1"/>
</dbReference>
<keyword evidence="5" id="KW-0597">Phosphoprotein</keyword>
<comment type="catalytic activity">
    <reaction evidence="1">
        <text>ATP + protein L-histidine = ADP + protein N-phospho-L-histidine.</text>
        <dbReference type="EC" id="2.7.13.3"/>
    </reaction>
</comment>
<feature type="domain" description="HAMP" evidence="15">
    <location>
        <begin position="294"/>
        <end position="317"/>
    </location>
</feature>
<evidence type="ECO:0000256" key="5">
    <source>
        <dbReference type="ARBA" id="ARBA00022553"/>
    </source>
</evidence>
<protein>
    <recommendedName>
        <fullName evidence="3">histidine kinase</fullName>
        <ecNumber evidence="3">2.7.13.3</ecNumber>
    </recommendedName>
</protein>
<dbReference type="InterPro" id="IPR000700">
    <property type="entry name" value="PAS-assoc_C"/>
</dbReference>
<organism evidence="16 17">
    <name type="scientific">Alkalidesulfovibrio alkalitolerans DSM 16529</name>
    <dbReference type="NCBI Taxonomy" id="1121439"/>
    <lineage>
        <taxon>Bacteria</taxon>
        <taxon>Pseudomonadati</taxon>
        <taxon>Thermodesulfobacteriota</taxon>
        <taxon>Desulfovibrionia</taxon>
        <taxon>Desulfovibrionales</taxon>
        <taxon>Desulfovibrionaceae</taxon>
        <taxon>Alkalidesulfovibrio</taxon>
    </lineage>
</organism>
<dbReference type="SUPFAM" id="SSF55874">
    <property type="entry name" value="ATPase domain of HSP90 chaperone/DNA topoisomerase II/histidine kinase"/>
    <property type="match status" value="1"/>
</dbReference>